<dbReference type="Proteomes" id="UP000481030">
    <property type="component" value="Unassembled WGS sequence"/>
</dbReference>
<proteinExistence type="predicted"/>
<dbReference type="InterPro" id="IPR013429">
    <property type="entry name" value="Regulatory_FmdB_Zinc_ribbon"/>
</dbReference>
<accession>A0A6L3V5Z0</accession>
<dbReference type="SMART" id="SM00834">
    <property type="entry name" value="CxxC_CXXC_SSSS"/>
    <property type="match status" value="1"/>
</dbReference>
<sequence>MPSYTFQCQDCGEFTLFFKTMSGNKEKADCPQCQNESARVFFAPNLSSMSKPLKSQIEKGMEPRRMTRDELGKNSTPIRKKPSISRPWQMGS</sequence>
<organism evidence="3 4">
    <name type="scientific">Cytobacillus depressus</name>
    <dbReference type="NCBI Taxonomy" id="1602942"/>
    <lineage>
        <taxon>Bacteria</taxon>
        <taxon>Bacillati</taxon>
        <taxon>Bacillota</taxon>
        <taxon>Bacilli</taxon>
        <taxon>Bacillales</taxon>
        <taxon>Bacillaceae</taxon>
        <taxon>Cytobacillus</taxon>
    </lineage>
</organism>
<gene>
    <name evidence="3" type="ORF">F7731_09795</name>
</gene>
<dbReference type="Pfam" id="PF09723">
    <property type="entry name" value="Zn_ribbon_8"/>
    <property type="match status" value="1"/>
</dbReference>
<dbReference type="OrthoDB" id="9813321at2"/>
<feature type="region of interest" description="Disordered" evidence="1">
    <location>
        <begin position="56"/>
        <end position="92"/>
    </location>
</feature>
<comment type="caution">
    <text evidence="3">The sequence shown here is derived from an EMBL/GenBank/DDBJ whole genome shotgun (WGS) entry which is preliminary data.</text>
</comment>
<dbReference type="NCBIfam" id="TIGR02605">
    <property type="entry name" value="CxxC_CxxC_SSSS"/>
    <property type="match status" value="1"/>
</dbReference>
<dbReference type="AlphaFoldDB" id="A0A6L3V5Z0"/>
<reference evidence="3 4" key="1">
    <citation type="journal article" date="2016" name="Antonie Van Leeuwenhoek">
        <title>Bacillus depressus sp. nov., isolated from soil of a sunflower field.</title>
        <authorList>
            <person name="Wei X."/>
            <person name="Xin D."/>
            <person name="Xin Y."/>
            <person name="Zhang H."/>
            <person name="Wang T."/>
            <person name="Zhang J."/>
        </authorList>
    </citation>
    <scope>NUCLEOTIDE SEQUENCE [LARGE SCALE GENOMIC DNA]</scope>
    <source>
        <strain evidence="3 4">BZ1</strain>
    </source>
</reference>
<feature type="domain" description="Putative regulatory protein FmdB zinc ribbon" evidence="2">
    <location>
        <begin position="1"/>
        <end position="43"/>
    </location>
</feature>
<dbReference type="EMBL" id="WBOS01000003">
    <property type="protein sequence ID" value="KAB2336644.1"/>
    <property type="molecule type" value="Genomic_DNA"/>
</dbReference>
<dbReference type="RefSeq" id="WP_151534598.1">
    <property type="nucleotide sequence ID" value="NZ_WBOS01000003.1"/>
</dbReference>
<keyword evidence="4" id="KW-1185">Reference proteome</keyword>
<evidence type="ECO:0000313" key="3">
    <source>
        <dbReference type="EMBL" id="KAB2336644.1"/>
    </source>
</evidence>
<name>A0A6L3V5Z0_9BACI</name>
<feature type="compositionally biased region" description="Basic and acidic residues" evidence="1">
    <location>
        <begin position="56"/>
        <end position="72"/>
    </location>
</feature>
<evidence type="ECO:0000256" key="1">
    <source>
        <dbReference type="SAM" id="MobiDB-lite"/>
    </source>
</evidence>
<evidence type="ECO:0000259" key="2">
    <source>
        <dbReference type="SMART" id="SM00834"/>
    </source>
</evidence>
<evidence type="ECO:0000313" key="4">
    <source>
        <dbReference type="Proteomes" id="UP000481030"/>
    </source>
</evidence>
<protein>
    <submittedName>
        <fullName evidence="3">Zinc ribbon domain-containing protein</fullName>
    </submittedName>
</protein>